<feature type="region of interest" description="Disordered" evidence="12">
    <location>
        <begin position="337"/>
        <end position="412"/>
    </location>
</feature>
<comment type="pathway">
    <text evidence="11">Phospholipid metabolism; phosphatidylethanolamine biosynthesis; phosphatidylethanolamine from CDP-diacylglycerol: step 2/2.</text>
</comment>
<evidence type="ECO:0000256" key="12">
    <source>
        <dbReference type="SAM" id="MobiDB-lite"/>
    </source>
</evidence>
<dbReference type="GO" id="GO:0005509">
    <property type="term" value="F:calcium ion binding"/>
    <property type="evidence" value="ECO:0007669"/>
    <property type="project" value="InterPro"/>
</dbReference>
<feature type="active site" description="Charge relay system; for autoendoproteolytic cleavage activity" evidence="11">
    <location>
        <position position="818"/>
    </location>
</feature>
<feature type="chain" id="PRO_5023397671" description="Phosphatidylserine decarboxylase 2 beta chain" evidence="11">
    <location>
        <begin position="1"/>
        <end position="962"/>
    </location>
</feature>
<gene>
    <name evidence="11" type="primary">PSD2</name>
    <name evidence="15" type="ORF">C7212DRAFT_352564</name>
</gene>
<evidence type="ECO:0000256" key="9">
    <source>
        <dbReference type="ARBA" id="ARBA00023264"/>
    </source>
</evidence>
<dbReference type="InterPro" id="IPR002048">
    <property type="entry name" value="EF_hand_dom"/>
</dbReference>
<dbReference type="Pfam" id="PF02666">
    <property type="entry name" value="PS_Dcarbxylase"/>
    <property type="match status" value="1"/>
</dbReference>
<feature type="domain" description="C2" evidence="13">
    <location>
        <begin position="201"/>
        <end position="325"/>
    </location>
</feature>
<accession>A0A317SYI1</accession>
<dbReference type="SUPFAM" id="SSF49562">
    <property type="entry name" value="C2 domain (Calcium/lipid-binding domain, CaLB)"/>
    <property type="match status" value="2"/>
</dbReference>
<organism evidence="15 16">
    <name type="scientific">Tuber magnatum</name>
    <name type="common">white Piedmont truffle</name>
    <dbReference type="NCBI Taxonomy" id="42249"/>
    <lineage>
        <taxon>Eukaryota</taxon>
        <taxon>Fungi</taxon>
        <taxon>Dikarya</taxon>
        <taxon>Ascomycota</taxon>
        <taxon>Pezizomycotina</taxon>
        <taxon>Pezizomycetes</taxon>
        <taxon>Pezizales</taxon>
        <taxon>Tuberaceae</taxon>
        <taxon>Tuber</taxon>
    </lineage>
</organism>
<dbReference type="GO" id="GO:0010008">
    <property type="term" value="C:endosome membrane"/>
    <property type="evidence" value="ECO:0007669"/>
    <property type="project" value="UniProtKB-SubCell"/>
</dbReference>
<keyword evidence="4 11" id="KW-0443">Lipid metabolism</keyword>
<reference evidence="15 16" key="1">
    <citation type="submission" date="2018-03" db="EMBL/GenBank/DDBJ databases">
        <title>Genomes of Pezizomycetes fungi and the evolution of truffles.</title>
        <authorList>
            <person name="Murat C."/>
            <person name="Payen T."/>
            <person name="Noel B."/>
            <person name="Kuo A."/>
            <person name="Martin F.M."/>
        </authorList>
    </citation>
    <scope>NUCLEOTIDE SEQUENCE [LARGE SCALE GENOMIC DNA]</scope>
    <source>
        <strain evidence="15">091103-1</strain>
    </source>
</reference>
<evidence type="ECO:0000256" key="2">
    <source>
        <dbReference type="ARBA" id="ARBA00022516"/>
    </source>
</evidence>
<comment type="domain">
    <text evidence="11">The C2 domains have an essential, but non-catalytic function. They may facilitate interactions with other proteins and are required for lipid transport function.</text>
</comment>
<dbReference type="GO" id="GO:0004609">
    <property type="term" value="F:phosphatidylserine decarboxylase activity"/>
    <property type="evidence" value="ECO:0007669"/>
    <property type="project" value="UniProtKB-UniRule"/>
</dbReference>
<dbReference type="Gene3D" id="2.60.40.150">
    <property type="entry name" value="C2 domain"/>
    <property type="match status" value="2"/>
</dbReference>
<feature type="modified residue" description="Pyruvic acid (Ser); by autocatalysis" evidence="11">
    <location>
        <position position="963"/>
    </location>
</feature>
<feature type="compositionally biased region" description="Basic and acidic residues" evidence="12">
    <location>
        <begin position="1008"/>
        <end position="1027"/>
    </location>
</feature>
<dbReference type="STRING" id="42249.A0A317SYI1"/>
<dbReference type="GO" id="GO:0005795">
    <property type="term" value="C:Golgi stack"/>
    <property type="evidence" value="ECO:0007669"/>
    <property type="project" value="UniProtKB-UniRule"/>
</dbReference>
<evidence type="ECO:0000256" key="6">
    <source>
        <dbReference type="ARBA" id="ARBA00023145"/>
    </source>
</evidence>
<name>A0A317SYI1_9PEZI</name>
<feature type="compositionally biased region" description="Polar residues" evidence="12">
    <location>
        <begin position="364"/>
        <end position="373"/>
    </location>
</feature>
<comment type="similarity">
    <text evidence="11">Belongs to the phosphatidylserine decarboxylase family. PSD-B subfamily. Eukaryotic type II sub-subfamily.</text>
</comment>
<dbReference type="Pfam" id="PF00168">
    <property type="entry name" value="C2"/>
    <property type="match status" value="2"/>
</dbReference>
<keyword evidence="2 11" id="KW-0444">Lipid biosynthesis</keyword>
<keyword evidence="3 11" id="KW-0210">Decarboxylase</keyword>
<dbReference type="CDD" id="cd04039">
    <property type="entry name" value="C2_PSD"/>
    <property type="match status" value="1"/>
</dbReference>
<keyword evidence="5 11" id="KW-0472">Membrane</keyword>
<dbReference type="InterPro" id="IPR000008">
    <property type="entry name" value="C2_dom"/>
</dbReference>
<evidence type="ECO:0000256" key="11">
    <source>
        <dbReference type="HAMAP-Rule" id="MF_03209"/>
    </source>
</evidence>
<feature type="active site" description="Charge relay system; for autoendoproteolytic cleavage activity" evidence="11">
    <location>
        <position position="876"/>
    </location>
</feature>
<dbReference type="NCBIfam" id="TIGR00163">
    <property type="entry name" value="PS_decarb"/>
    <property type="match status" value="1"/>
</dbReference>
<proteinExistence type="inferred from homology"/>
<feature type="compositionally biased region" description="Polar residues" evidence="12">
    <location>
        <begin position="151"/>
        <end position="160"/>
    </location>
</feature>
<keyword evidence="9 11" id="KW-1208">Phospholipid metabolism</keyword>
<dbReference type="PANTHER" id="PTHR10067">
    <property type="entry name" value="PHOSPHATIDYLSERINE DECARBOXYLASE"/>
    <property type="match status" value="1"/>
</dbReference>
<feature type="domain" description="C2" evidence="13">
    <location>
        <begin position="1"/>
        <end position="107"/>
    </location>
</feature>
<keyword evidence="16" id="KW-1185">Reference proteome</keyword>
<feature type="region of interest" description="Disordered" evidence="12">
    <location>
        <begin position="535"/>
        <end position="607"/>
    </location>
</feature>
<dbReference type="InterPro" id="IPR033179">
    <property type="entry name" value="PSD_type2_pro"/>
</dbReference>
<comment type="function">
    <text evidence="11">Catalyzes the formation of phosphatidylethanolamine (PtdEtn) from phosphatidylserine (PtdSer). Plays a central role in phospholipid metabolism and in the interorganelle trafficking of phosphatidylserine.</text>
</comment>
<evidence type="ECO:0000256" key="7">
    <source>
        <dbReference type="ARBA" id="ARBA00023209"/>
    </source>
</evidence>
<dbReference type="HAMAP" id="MF_00663">
    <property type="entry name" value="PS_decarb_PSD_B_type2"/>
    <property type="match status" value="1"/>
</dbReference>
<feature type="compositionally biased region" description="Polar residues" evidence="12">
    <location>
        <begin position="535"/>
        <end position="544"/>
    </location>
</feature>
<feature type="chain" id="PRO_5023397669" description="Phosphatidylserine decarboxylase 2 alpha chain" evidence="11">
    <location>
        <begin position="963"/>
        <end position="1035"/>
    </location>
</feature>
<keyword evidence="10 11" id="KW-0670">Pyruvate</keyword>
<dbReference type="PROSITE" id="PS50222">
    <property type="entry name" value="EF_HAND_2"/>
    <property type="match status" value="1"/>
</dbReference>
<comment type="cofactor">
    <cofactor evidence="11">
        <name>pyruvate</name>
        <dbReference type="ChEBI" id="CHEBI:15361"/>
    </cofactor>
    <text evidence="11">Binds 1 pyruvoyl group covalently per subunit.</text>
</comment>
<evidence type="ECO:0000256" key="10">
    <source>
        <dbReference type="ARBA" id="ARBA00023317"/>
    </source>
</evidence>
<evidence type="ECO:0000259" key="13">
    <source>
        <dbReference type="PROSITE" id="PS50004"/>
    </source>
</evidence>
<evidence type="ECO:0000256" key="3">
    <source>
        <dbReference type="ARBA" id="ARBA00022793"/>
    </source>
</evidence>
<comment type="subcellular location">
    <subcellularLocation>
        <location evidence="11">Golgi apparatus membrane</location>
        <topology evidence="11">Peripheral membrane protein</topology>
        <orientation evidence="11">Cytoplasmic side</orientation>
    </subcellularLocation>
    <subcellularLocation>
        <location evidence="11">Endosome membrane</location>
        <topology evidence="11">Peripheral membrane protein</topology>
        <orientation evidence="11">Cytoplasmic side</orientation>
    </subcellularLocation>
</comment>
<comment type="subunit">
    <text evidence="11">Heterodimer of a large membrane-associated beta subunit and a small pyruvoyl-containing alpha subunit. Interacts with pstB2. This interaction may be a means to structurally tether the donor membrane (ER) harboring PstB2 to acceptor membranes (Golgi/endosomes) harboring PSD2 during PtdSer transport to the site of PtdEtn synthesis.</text>
</comment>
<keyword evidence="6 11" id="KW-0865">Zymogen</keyword>
<feature type="compositionally biased region" description="Low complexity" evidence="12">
    <location>
        <begin position="571"/>
        <end position="587"/>
    </location>
</feature>
<keyword evidence="11" id="KW-0333">Golgi apparatus</keyword>
<feature type="site" description="Cleavage (non-hydrolytic); by autocatalysis" evidence="11">
    <location>
        <begin position="962"/>
        <end position="963"/>
    </location>
</feature>
<dbReference type="InterPro" id="IPR035892">
    <property type="entry name" value="C2_domain_sf"/>
</dbReference>
<feature type="active site" description="Schiff-base intermediate with substrate; via pyruvic acid; for decarboxylase activity" evidence="11">
    <location>
        <position position="963"/>
    </location>
</feature>
<evidence type="ECO:0000313" key="15">
    <source>
        <dbReference type="EMBL" id="PWW78261.1"/>
    </source>
</evidence>
<dbReference type="PANTHER" id="PTHR10067:SF17">
    <property type="entry name" value="PHOSPHATIDYLSERINE DECARBOXYLASE PROENZYME 2"/>
    <property type="match status" value="1"/>
</dbReference>
<evidence type="ECO:0000256" key="1">
    <source>
        <dbReference type="ARBA" id="ARBA00005189"/>
    </source>
</evidence>
<evidence type="ECO:0000256" key="4">
    <source>
        <dbReference type="ARBA" id="ARBA00023098"/>
    </source>
</evidence>
<dbReference type="UniPathway" id="UPA00558">
    <property type="reaction ID" value="UER00616"/>
</dbReference>
<evidence type="ECO:0000256" key="5">
    <source>
        <dbReference type="ARBA" id="ARBA00023136"/>
    </source>
</evidence>
<feature type="region of interest" description="Disordered" evidence="12">
    <location>
        <begin position="151"/>
        <end position="186"/>
    </location>
</feature>
<feature type="compositionally biased region" description="Polar residues" evidence="12">
    <location>
        <begin position="384"/>
        <end position="396"/>
    </location>
</feature>
<evidence type="ECO:0000259" key="14">
    <source>
        <dbReference type="PROSITE" id="PS50222"/>
    </source>
</evidence>
<dbReference type="EC" id="4.1.1.65" evidence="11"/>
<protein>
    <recommendedName>
        <fullName evidence="11">Phosphatidylserine decarboxylase proenzyme 2</fullName>
        <ecNumber evidence="11">4.1.1.65</ecNumber>
    </recommendedName>
    <component>
        <recommendedName>
            <fullName evidence="11">Phosphatidylserine decarboxylase 2 beta chain</fullName>
        </recommendedName>
    </component>
    <component>
        <recommendedName>
            <fullName evidence="11">Phosphatidylserine decarboxylase 2 alpha chain</fullName>
        </recommendedName>
    </component>
</protein>
<comment type="catalytic activity">
    <reaction evidence="11">
        <text>a 1,2-diacyl-sn-glycero-3-phospho-L-serine + H(+) = a 1,2-diacyl-sn-glycero-3-phosphoethanolamine + CO2</text>
        <dbReference type="Rhea" id="RHEA:20828"/>
        <dbReference type="ChEBI" id="CHEBI:15378"/>
        <dbReference type="ChEBI" id="CHEBI:16526"/>
        <dbReference type="ChEBI" id="CHEBI:57262"/>
        <dbReference type="ChEBI" id="CHEBI:64612"/>
        <dbReference type="EC" id="4.1.1.65"/>
    </reaction>
</comment>
<dbReference type="SMART" id="SM00239">
    <property type="entry name" value="C2"/>
    <property type="match status" value="2"/>
</dbReference>
<dbReference type="EMBL" id="PYWC01000016">
    <property type="protein sequence ID" value="PWW78261.1"/>
    <property type="molecule type" value="Genomic_DNA"/>
</dbReference>
<dbReference type="GO" id="GO:0000139">
    <property type="term" value="C:Golgi membrane"/>
    <property type="evidence" value="ECO:0007669"/>
    <property type="project" value="UniProtKB-SubCell"/>
</dbReference>
<feature type="compositionally biased region" description="Acidic residues" evidence="12">
    <location>
        <begin position="170"/>
        <end position="184"/>
    </location>
</feature>
<feature type="domain" description="EF-hand" evidence="14">
    <location>
        <begin position="459"/>
        <end position="494"/>
    </location>
</feature>
<dbReference type="OrthoDB" id="67700at2759"/>
<comment type="PTM">
    <text evidence="11">Is synthesized initially as an inactive proenzyme. Formation of the active enzyme involves a self-maturation process in which the active site pyruvoyl group is generated from an internal serine residue via an autocatalytic post-translational modification. Two non-identical subunits are generated from the proenzyme in this reaction, and the pyruvate is formed at the N-terminus of the alpha chain, which is derived from the carboxyl end of the proenzyme. The autoendoproteolytic cleavage occurs by a canonical serine protease mechanism, in which the side chain hydroxyl group of the serine supplies its oxygen atom to form the C-terminus of the beta chain, while the remainder of the serine residue undergoes an oxidative deamination to produce ammonia and the pyruvoyl prosthetic group on the alpha chain. During this reaction, the Ser that is part of the protease active site of the proenzyme becomes the pyruvoyl prosthetic group, which constitutes an essential element of the active site of the mature decarboxylase.</text>
</comment>
<dbReference type="Proteomes" id="UP000246991">
    <property type="component" value="Unassembled WGS sequence"/>
</dbReference>
<evidence type="ECO:0000313" key="16">
    <source>
        <dbReference type="Proteomes" id="UP000246991"/>
    </source>
</evidence>
<keyword evidence="8 11" id="KW-0456">Lyase</keyword>
<keyword evidence="7 11" id="KW-0594">Phospholipid biosynthesis</keyword>
<feature type="region of interest" description="Disordered" evidence="12">
    <location>
        <begin position="1003"/>
        <end position="1035"/>
    </location>
</feature>
<dbReference type="InterPro" id="IPR003817">
    <property type="entry name" value="PS_Dcarbxylase"/>
</dbReference>
<sequence>MNDSTLVLKATVVQGRNLAPKDKNGFSDPYLVFFLGDYRFQTEAIQKTLDPTWNDTFEMPLSGVSTSTVSCVCWDKDIIGKDYMGEFEASLEDMFLNGVVNPEPRWFPLKSSRKKAQISGEIQLQFSLSDGSNEAAPPEEVAAKWQAWQGNFVTTPNPSGDDQDPLSQDLGDELPSEDEDEVGDTDSIMAGKRAKKKEKKKDKRIKKGGHYELFNGTDVVGVIFLEINSITDLPPERNMTRTGFDMDPFVVVSLGKSTFRTRHIRHSLNPVFDEKMVFQVLRQEQNYSLNFAVVDRDKFSSNDFVAQTNFALKEIIETQPPADPETGLYNLREPLKDENSVSPISPGLKPGNGSKSRFRLPIPRSTSGTSLSAKANGRAEISRKGSSASLKSTLDTLSPGGEETATSPSGNKVIPVNDITEYDLKQFKLSLPLKNKERWEDKHNPELFIKAKYVPYPALRQQFWRVMLRQYDADDSSMISRVELTTMLDTLGSTLSAHTIDSYFERFRNQNGYDSLENTELTVDQAVICLEDQLSSSTPRTPSHLTPHLRQLPIPGSKDRDNEQDDASQKSLDTSTSSDTPDLRSSSAVSLPKIQTQPVLGPAGEEGLLLGENDLTDEKAEEHVIQLKECPLCHQPRLHKRSEVDIVTHLATCASQDWRQVDKLVMGGFVTSSQAQRKWYSKVISKISYGGYKLGANSANILVQDRITGQIQEERMSVYVRLGIRLLYKGLSSSSMENKKIKKLLYSLSVKQGKKFDNPASARDIKGFIAFHQLDLSEVLLSLDQFKTFNEFFYRALKPGARPCSAPDNPKVIVSPADSRSVVFNKIDDATKIWIKGREFTIARLLGNAYPGDVKRYEKGALGIFRLAPQDYHRFHHPVDGLMGEPKLIKGEYYTVNPMAIRSALDVYGENARICVPVDSPEFGRVMIICVGAMMVGSTVITAKAGQQVKRTDELGYFQFGGSTIVLLFESGRMVFDDDLVNNSNTALETLIRVGMSIGHSPGTAMVSEKKENVTEEDKMEARRRIEGSLAPPAN</sequence>
<comment type="caution">
    <text evidence="15">The sequence shown here is derived from an EMBL/GenBank/DDBJ whole genome shotgun (WGS) entry which is preliminary data.</text>
</comment>
<dbReference type="PROSITE" id="PS50004">
    <property type="entry name" value="C2"/>
    <property type="match status" value="2"/>
</dbReference>
<dbReference type="SUPFAM" id="SSF47473">
    <property type="entry name" value="EF-hand"/>
    <property type="match status" value="1"/>
</dbReference>
<evidence type="ECO:0000256" key="8">
    <source>
        <dbReference type="ARBA" id="ARBA00023239"/>
    </source>
</evidence>
<dbReference type="Gene3D" id="1.10.238.10">
    <property type="entry name" value="EF-hand"/>
    <property type="match status" value="1"/>
</dbReference>
<comment type="pathway">
    <text evidence="1">Lipid metabolism.</text>
</comment>
<dbReference type="GO" id="GO:0016540">
    <property type="term" value="P:protein autoprocessing"/>
    <property type="evidence" value="ECO:0007669"/>
    <property type="project" value="UniProtKB-UniRule"/>
</dbReference>
<dbReference type="AlphaFoldDB" id="A0A317SYI1"/>
<dbReference type="InterPro" id="IPR033177">
    <property type="entry name" value="PSD-B"/>
</dbReference>
<keyword evidence="11" id="KW-0967">Endosome</keyword>
<dbReference type="InterPro" id="IPR011992">
    <property type="entry name" value="EF-hand-dom_pair"/>
</dbReference>
<dbReference type="GO" id="GO:0006646">
    <property type="term" value="P:phosphatidylethanolamine biosynthetic process"/>
    <property type="evidence" value="ECO:0007669"/>
    <property type="project" value="UniProtKB-UniRule"/>
</dbReference>
<feature type="active site" description="Charge relay system; for autoendoproteolytic cleavage activity" evidence="11">
    <location>
        <position position="963"/>
    </location>
</feature>